<dbReference type="InterPro" id="IPR051009">
    <property type="entry name" value="PRM"/>
</dbReference>
<feature type="region of interest" description="Disordered" evidence="1">
    <location>
        <begin position="175"/>
        <end position="366"/>
    </location>
</feature>
<dbReference type="PANTHER" id="PTHR36089:SF1">
    <property type="entry name" value="CHITIN SYNTHASE 3 COMPLEX PROTEIN CSI2-RELATED"/>
    <property type="match status" value="1"/>
</dbReference>
<feature type="compositionally biased region" description="Polar residues" evidence="1">
    <location>
        <begin position="308"/>
        <end position="329"/>
    </location>
</feature>
<proteinExistence type="predicted"/>
<organism evidence="4 5">
    <name type="scientific">Pyricularia grisea</name>
    <name type="common">Crabgrass-specific blast fungus</name>
    <name type="synonym">Magnaporthe grisea</name>
    <dbReference type="NCBI Taxonomy" id="148305"/>
    <lineage>
        <taxon>Eukaryota</taxon>
        <taxon>Fungi</taxon>
        <taxon>Dikarya</taxon>
        <taxon>Ascomycota</taxon>
        <taxon>Pezizomycotina</taxon>
        <taxon>Sordariomycetes</taxon>
        <taxon>Sordariomycetidae</taxon>
        <taxon>Magnaporthales</taxon>
        <taxon>Pyriculariaceae</taxon>
        <taxon>Pyricularia</taxon>
    </lineage>
</organism>
<feature type="region of interest" description="Disordered" evidence="1">
    <location>
        <begin position="24"/>
        <end position="98"/>
    </location>
</feature>
<keyword evidence="2" id="KW-1133">Transmembrane helix</keyword>
<keyword evidence="3" id="KW-0732">Signal</keyword>
<feature type="compositionally biased region" description="Polar residues" evidence="1">
    <location>
        <begin position="54"/>
        <end position="64"/>
    </location>
</feature>
<dbReference type="GeneID" id="41957793"/>
<dbReference type="Proteomes" id="UP000515153">
    <property type="component" value="Unplaced"/>
</dbReference>
<feature type="chain" id="PRO_5028417877" description="CSI2 protein" evidence="3">
    <location>
        <begin position="22"/>
        <end position="366"/>
    </location>
</feature>
<reference evidence="5" key="2">
    <citation type="submission" date="2019-10" db="EMBL/GenBank/DDBJ databases">
        <authorList>
            <consortium name="NCBI Genome Project"/>
        </authorList>
    </citation>
    <scope>NUCLEOTIDE SEQUENCE</scope>
    <source>
        <strain evidence="5">NI907</strain>
    </source>
</reference>
<keyword evidence="2" id="KW-0472">Membrane</keyword>
<dbReference type="AlphaFoldDB" id="A0A6P8BB99"/>
<evidence type="ECO:0000256" key="2">
    <source>
        <dbReference type="SAM" id="Phobius"/>
    </source>
</evidence>
<feature type="compositionally biased region" description="Polar residues" evidence="1">
    <location>
        <begin position="210"/>
        <end position="225"/>
    </location>
</feature>
<feature type="compositionally biased region" description="Low complexity" evidence="1">
    <location>
        <begin position="293"/>
        <end position="302"/>
    </location>
</feature>
<dbReference type="RefSeq" id="XP_030984462.1">
    <property type="nucleotide sequence ID" value="XM_031122882.1"/>
</dbReference>
<dbReference type="OrthoDB" id="4065319at2759"/>
<feature type="compositionally biased region" description="Polar residues" evidence="1">
    <location>
        <begin position="355"/>
        <end position="366"/>
    </location>
</feature>
<evidence type="ECO:0000256" key="3">
    <source>
        <dbReference type="SAM" id="SignalP"/>
    </source>
</evidence>
<dbReference type="PANTHER" id="PTHR36089">
    <property type="entry name" value="CHITIN SYNTHASE 3 COMPLEX PROTEIN CSI2-RELATED"/>
    <property type="match status" value="1"/>
</dbReference>
<dbReference type="KEGG" id="pgri:PgNI_02825"/>
<protein>
    <recommendedName>
        <fullName evidence="6">CSI2 protein</fullName>
    </recommendedName>
</protein>
<keyword evidence="4" id="KW-1185">Reference proteome</keyword>
<evidence type="ECO:0000256" key="1">
    <source>
        <dbReference type="SAM" id="MobiDB-lite"/>
    </source>
</evidence>
<reference evidence="5" key="1">
    <citation type="journal article" date="2019" name="Mol. Biol. Evol.">
        <title>Blast fungal genomes show frequent chromosomal changes, gene gains and losses, and effector gene turnover.</title>
        <authorList>
            <person name="Gomez Luciano L.B."/>
            <person name="Jason Tsai I."/>
            <person name="Chuma I."/>
            <person name="Tosa Y."/>
            <person name="Chen Y.H."/>
            <person name="Li J.Y."/>
            <person name="Li M.Y."/>
            <person name="Jade Lu M.Y."/>
            <person name="Nakayashiki H."/>
            <person name="Li W.H."/>
        </authorList>
    </citation>
    <scope>NUCLEOTIDE SEQUENCE</scope>
    <source>
        <strain evidence="5">NI907</strain>
    </source>
</reference>
<gene>
    <name evidence="5" type="ORF">PgNI_02825</name>
</gene>
<accession>A0A6P8BB99</accession>
<evidence type="ECO:0000313" key="4">
    <source>
        <dbReference type="Proteomes" id="UP000515153"/>
    </source>
</evidence>
<dbReference type="GO" id="GO:0000324">
    <property type="term" value="C:fungal-type vacuole"/>
    <property type="evidence" value="ECO:0007669"/>
    <property type="project" value="TreeGrafter"/>
</dbReference>
<feature type="signal peptide" evidence="3">
    <location>
        <begin position="1"/>
        <end position="21"/>
    </location>
</feature>
<keyword evidence="2" id="KW-0812">Transmembrane</keyword>
<evidence type="ECO:0000313" key="5">
    <source>
        <dbReference type="RefSeq" id="XP_030984462.1"/>
    </source>
</evidence>
<feature type="transmembrane region" description="Helical" evidence="2">
    <location>
        <begin position="108"/>
        <end position="130"/>
    </location>
</feature>
<reference evidence="5" key="3">
    <citation type="submission" date="2025-08" db="UniProtKB">
        <authorList>
            <consortium name="RefSeq"/>
        </authorList>
    </citation>
    <scope>IDENTIFICATION</scope>
    <source>
        <strain evidence="5">NI907</strain>
    </source>
</reference>
<name>A0A6P8BB99_PYRGI</name>
<evidence type="ECO:0008006" key="6">
    <source>
        <dbReference type="Google" id="ProtNLM"/>
    </source>
</evidence>
<feature type="compositionally biased region" description="Low complexity" evidence="1">
    <location>
        <begin position="24"/>
        <end position="53"/>
    </location>
</feature>
<sequence length="366" mass="37507">MKSTRVLGAILLILGTAAAQAQTTSTDATTTTSQSSQSSSQTSTTSSRSSTQSVSLPPITTTTVAPGATGLPTLSRTTDAVPSYPPPAVPPTSQAPFMQRSSLPEGTVFIAVGAILGAFGLTVLVWRAVIACLLHRDVERAAAAQHMAINNKAASFPAPPAPFYKSYNDSGSNPNLLSTNTGLTGAGAGAGAPGQFSSASLGRGVRRTNRGPTPSATPSASNLFFSPTAAPGQAGPGGSNRDSRFLPSGFYAAGASQSSPGGPRHEHNISLSNLRPDSRGHARAVTPPDDSPHFGPSGSPSHMPQPPLHQQRNVSTSTINLNNQAQGRTPSAYLEDMLDDPNSQLHYLPGGARAQGQNQPPNGGRF</sequence>